<name>A0A412PC29_9FIRM</name>
<dbReference type="PIRSF" id="PIRSF004553">
    <property type="entry name" value="CHP00095"/>
    <property type="match status" value="1"/>
</dbReference>
<reference evidence="3 4" key="1">
    <citation type="submission" date="2018-08" db="EMBL/GenBank/DDBJ databases">
        <title>A genome reference for cultivated species of the human gut microbiota.</title>
        <authorList>
            <person name="Zou Y."/>
            <person name="Xue W."/>
            <person name="Luo G."/>
        </authorList>
    </citation>
    <scope>NUCLEOTIDE SEQUENCE [LARGE SCALE GENOMIC DNA]</scope>
    <source>
        <strain evidence="3 4">AF18-46</strain>
    </source>
</reference>
<evidence type="ECO:0000313" key="4">
    <source>
        <dbReference type="Proteomes" id="UP000284731"/>
    </source>
</evidence>
<dbReference type="Pfam" id="PF03602">
    <property type="entry name" value="Cons_hypoth95"/>
    <property type="match status" value="1"/>
</dbReference>
<dbReference type="NCBIfam" id="TIGR00095">
    <property type="entry name" value="16S rRNA (guanine(966)-N(2))-methyltransferase RsmD"/>
    <property type="match status" value="1"/>
</dbReference>
<organism evidence="3 4">
    <name type="scientific">Solobacterium moorei</name>
    <dbReference type="NCBI Taxonomy" id="102148"/>
    <lineage>
        <taxon>Bacteria</taxon>
        <taxon>Bacillati</taxon>
        <taxon>Bacillota</taxon>
        <taxon>Erysipelotrichia</taxon>
        <taxon>Erysipelotrichales</taxon>
        <taxon>Erysipelotrichaceae</taxon>
        <taxon>Solobacterium</taxon>
    </lineage>
</organism>
<gene>
    <name evidence="3" type="primary">rsmD</name>
    <name evidence="3" type="ORF">DWX20_08705</name>
</gene>
<dbReference type="PROSITE" id="PS00092">
    <property type="entry name" value="N6_MTASE"/>
    <property type="match status" value="1"/>
</dbReference>
<evidence type="ECO:0000256" key="1">
    <source>
        <dbReference type="ARBA" id="ARBA00022603"/>
    </source>
</evidence>
<evidence type="ECO:0000313" key="3">
    <source>
        <dbReference type="EMBL" id="RGT54237.1"/>
    </source>
</evidence>
<comment type="caution">
    <text evidence="3">The sequence shown here is derived from an EMBL/GenBank/DDBJ whole genome shotgun (WGS) entry which is preliminary data.</text>
</comment>
<sequence>MRIIAGEYRSRKIETRAGNQTRPTLDKVREAVFSSLGGMFDGGTVLDLYAGSGANGLEALSRGYNYAVFADISKDAIYVIRKNIESLRCIGKTKVLHMPDKKALSLLKAEGLRFELVYLDPPYAGQRNNEILEYLQENNMLTDHAVVVIESAKEDEFKKEFGSLKPYKEAIYGITRITYYRNEVEG</sequence>
<accession>A0A412PC29</accession>
<dbReference type="InterPro" id="IPR029063">
    <property type="entry name" value="SAM-dependent_MTases_sf"/>
</dbReference>
<dbReference type="EMBL" id="QRWX01000004">
    <property type="protein sequence ID" value="RGT54237.1"/>
    <property type="molecule type" value="Genomic_DNA"/>
</dbReference>
<protein>
    <submittedName>
        <fullName evidence="3">16S rRNA (Guanine(966)-N(2))-methyltransferase RsmD</fullName>
        <ecNumber evidence="3">2.1.1.171</ecNumber>
    </submittedName>
</protein>
<dbReference type="GO" id="GO:0003676">
    <property type="term" value="F:nucleic acid binding"/>
    <property type="evidence" value="ECO:0007669"/>
    <property type="project" value="InterPro"/>
</dbReference>
<dbReference type="EC" id="2.1.1.171" evidence="3"/>
<dbReference type="GO" id="GO:0052913">
    <property type="term" value="F:16S rRNA (guanine(966)-N(2))-methyltransferase activity"/>
    <property type="evidence" value="ECO:0007669"/>
    <property type="project" value="UniProtKB-EC"/>
</dbReference>
<proteinExistence type="predicted"/>
<dbReference type="CDD" id="cd02440">
    <property type="entry name" value="AdoMet_MTases"/>
    <property type="match status" value="1"/>
</dbReference>
<dbReference type="InterPro" id="IPR002052">
    <property type="entry name" value="DNA_methylase_N6_adenine_CS"/>
</dbReference>
<keyword evidence="1 3" id="KW-0489">Methyltransferase</keyword>
<keyword evidence="2 3" id="KW-0808">Transferase</keyword>
<dbReference type="PANTHER" id="PTHR43542:SF1">
    <property type="entry name" value="METHYLTRANSFERASE"/>
    <property type="match status" value="1"/>
</dbReference>
<dbReference type="PANTHER" id="PTHR43542">
    <property type="entry name" value="METHYLTRANSFERASE"/>
    <property type="match status" value="1"/>
</dbReference>
<dbReference type="InterPro" id="IPR004398">
    <property type="entry name" value="RNA_MeTrfase_RsmD"/>
</dbReference>
<dbReference type="AlphaFoldDB" id="A0A412PC29"/>
<evidence type="ECO:0000256" key="2">
    <source>
        <dbReference type="ARBA" id="ARBA00022679"/>
    </source>
</evidence>
<dbReference type="RefSeq" id="WP_118765221.1">
    <property type="nucleotide sequence ID" value="NZ_CABJCF010000004.1"/>
</dbReference>
<dbReference type="Gene3D" id="3.40.50.150">
    <property type="entry name" value="Vaccinia Virus protein VP39"/>
    <property type="match status" value="1"/>
</dbReference>
<dbReference type="SUPFAM" id="SSF53335">
    <property type="entry name" value="S-adenosyl-L-methionine-dependent methyltransferases"/>
    <property type="match status" value="1"/>
</dbReference>
<dbReference type="Proteomes" id="UP000284731">
    <property type="component" value="Unassembled WGS sequence"/>
</dbReference>